<protein>
    <submittedName>
        <fullName evidence="2">P-loop containing nucleoside triphosphate hydrolase protein</fullName>
    </submittedName>
</protein>
<evidence type="ECO:0000313" key="2">
    <source>
        <dbReference type="EMBL" id="KAJ7312439.1"/>
    </source>
</evidence>
<dbReference type="Proteomes" id="UP001218218">
    <property type="component" value="Unassembled WGS sequence"/>
</dbReference>
<reference evidence="2" key="1">
    <citation type="submission" date="2023-03" db="EMBL/GenBank/DDBJ databases">
        <title>Massive genome expansion in bonnet fungi (Mycena s.s.) driven by repeated elements and novel gene families across ecological guilds.</title>
        <authorList>
            <consortium name="Lawrence Berkeley National Laboratory"/>
            <person name="Harder C.B."/>
            <person name="Miyauchi S."/>
            <person name="Viragh M."/>
            <person name="Kuo A."/>
            <person name="Thoen E."/>
            <person name="Andreopoulos B."/>
            <person name="Lu D."/>
            <person name="Skrede I."/>
            <person name="Drula E."/>
            <person name="Henrissat B."/>
            <person name="Morin E."/>
            <person name="Kohler A."/>
            <person name="Barry K."/>
            <person name="LaButti K."/>
            <person name="Morin E."/>
            <person name="Salamov A."/>
            <person name="Lipzen A."/>
            <person name="Mereny Z."/>
            <person name="Hegedus B."/>
            <person name="Baldrian P."/>
            <person name="Stursova M."/>
            <person name="Weitz H."/>
            <person name="Taylor A."/>
            <person name="Grigoriev I.V."/>
            <person name="Nagy L.G."/>
            <person name="Martin F."/>
            <person name="Kauserud H."/>
        </authorList>
    </citation>
    <scope>NUCLEOTIDE SEQUENCE</scope>
    <source>
        <strain evidence="2">CBHHK002</strain>
    </source>
</reference>
<gene>
    <name evidence="2" type="ORF">DFH08DRAFT_756428</name>
</gene>
<dbReference type="AlphaFoldDB" id="A0AAD6Z9G8"/>
<dbReference type="SUPFAM" id="SSF52540">
    <property type="entry name" value="P-loop containing nucleoside triphosphate hydrolases"/>
    <property type="match status" value="1"/>
</dbReference>
<feature type="domain" description="Novel STAND NTPase 1" evidence="1">
    <location>
        <begin position="145"/>
        <end position="286"/>
    </location>
</feature>
<dbReference type="Gene3D" id="1.20.930.20">
    <property type="entry name" value="Adaptor protein Cbl, N-terminal domain"/>
    <property type="match status" value="1"/>
</dbReference>
<dbReference type="InterPro" id="IPR059179">
    <property type="entry name" value="MLKL-like_MCAfunc"/>
</dbReference>
<dbReference type="InterPro" id="IPR049052">
    <property type="entry name" value="nSTAND1"/>
</dbReference>
<dbReference type="GO" id="GO:0007166">
    <property type="term" value="P:cell surface receptor signaling pathway"/>
    <property type="evidence" value="ECO:0007669"/>
    <property type="project" value="InterPro"/>
</dbReference>
<name>A0AAD6Z9G8_9AGAR</name>
<dbReference type="PANTHER" id="PTHR47691">
    <property type="entry name" value="REGULATOR-RELATED"/>
    <property type="match status" value="1"/>
</dbReference>
<proteinExistence type="predicted"/>
<sequence>MEQTHGLLNAITILHINSDTGGVLPPSILIQIGKFTETLHKIHTFIEAQQSGSRVKRFFQQGEMNNLLRDCKNGLAQGLDFFQIKPTEFMTDLRKMREEATNRHRQVLSIIEGLSDTASSDRTSTMSRAYSQSHNSSNSFSMLPSEPKIFHGRESEVSAILNLFRQATPRIAILGAGGMGKTSLARAVLHHAEVSAQYTQHRYFVACDSVTSKVELAALIGAHLGLKPSKDLTQAVVKFLVIAPPSLLILDNLETVWEPTELRGDVEELLSLLTDIKDLALIITMRGAERPAKVQWSHPFLLPLPPLKHHAAQQTFIDIAEDHHNPEDIDQVLSLTDNMPLAINLIAHLVDVEGCSKILSRWEEEKTSLISEGYDKRSNLDLSISLSLSSPRIKSVPHSQDLLSLLSMLPDGLSDVELLQSKLPIEDIRNCKTTLVRTALAYLDDKKQLKALVPIGEYMRKTHPPRNEVVKCLFKHFHELLELHKDFPGTEMNSATVRRISSNLGNIQSLL</sequence>
<comment type="caution">
    <text evidence="2">The sequence shown here is derived from an EMBL/GenBank/DDBJ whole genome shotgun (WGS) entry which is preliminary data.</text>
</comment>
<organism evidence="2 3">
    <name type="scientific">Mycena albidolilacea</name>
    <dbReference type="NCBI Taxonomy" id="1033008"/>
    <lineage>
        <taxon>Eukaryota</taxon>
        <taxon>Fungi</taxon>
        <taxon>Dikarya</taxon>
        <taxon>Basidiomycota</taxon>
        <taxon>Agaricomycotina</taxon>
        <taxon>Agaricomycetes</taxon>
        <taxon>Agaricomycetidae</taxon>
        <taxon>Agaricales</taxon>
        <taxon>Marasmiineae</taxon>
        <taxon>Mycenaceae</taxon>
        <taxon>Mycena</taxon>
    </lineage>
</organism>
<keyword evidence="3" id="KW-1185">Reference proteome</keyword>
<dbReference type="Gene3D" id="3.40.50.300">
    <property type="entry name" value="P-loop containing nucleotide triphosphate hydrolases"/>
    <property type="match status" value="1"/>
</dbReference>
<dbReference type="PANTHER" id="PTHR47691:SF3">
    <property type="entry name" value="HTH-TYPE TRANSCRIPTIONAL REGULATOR RV0890C-RELATED"/>
    <property type="match status" value="1"/>
</dbReference>
<dbReference type="EMBL" id="JARIHO010000072">
    <property type="protein sequence ID" value="KAJ7312439.1"/>
    <property type="molecule type" value="Genomic_DNA"/>
</dbReference>
<evidence type="ECO:0000313" key="3">
    <source>
        <dbReference type="Proteomes" id="UP001218218"/>
    </source>
</evidence>
<keyword evidence="2" id="KW-0378">Hydrolase</keyword>
<dbReference type="Pfam" id="PF20703">
    <property type="entry name" value="nSTAND1"/>
    <property type="match status" value="1"/>
</dbReference>
<dbReference type="GO" id="GO:0016787">
    <property type="term" value="F:hydrolase activity"/>
    <property type="evidence" value="ECO:0007669"/>
    <property type="project" value="UniProtKB-KW"/>
</dbReference>
<dbReference type="InterPro" id="IPR036537">
    <property type="entry name" value="Adaptor_Cbl_N_dom_sf"/>
</dbReference>
<feature type="non-terminal residue" evidence="2">
    <location>
        <position position="511"/>
    </location>
</feature>
<evidence type="ECO:0000259" key="1">
    <source>
        <dbReference type="Pfam" id="PF20703"/>
    </source>
</evidence>
<accession>A0AAD6Z9G8</accession>
<dbReference type="InterPro" id="IPR027417">
    <property type="entry name" value="P-loop_NTPase"/>
</dbReference>
<dbReference type="CDD" id="cd21037">
    <property type="entry name" value="MLKL_NTD"/>
    <property type="match status" value="1"/>
</dbReference>
<dbReference type="PRINTS" id="PR00364">
    <property type="entry name" value="DISEASERSIST"/>
</dbReference>